<organism evidence="2 3">
    <name type="scientific">Candidatus Paraprevotella stercoravium</name>
    <dbReference type="NCBI Taxonomy" id="2838725"/>
    <lineage>
        <taxon>Bacteria</taxon>
        <taxon>Pseudomonadati</taxon>
        <taxon>Bacteroidota</taxon>
        <taxon>Bacteroidia</taxon>
        <taxon>Bacteroidales</taxon>
        <taxon>Prevotellaceae</taxon>
        <taxon>Paraprevotella</taxon>
    </lineage>
</organism>
<dbReference type="Proteomes" id="UP000823865">
    <property type="component" value="Unassembled WGS sequence"/>
</dbReference>
<dbReference type="EMBL" id="JAHLFU010000184">
    <property type="protein sequence ID" value="MBU3853890.1"/>
    <property type="molecule type" value="Genomic_DNA"/>
</dbReference>
<dbReference type="AlphaFoldDB" id="A0A9E2L8F9"/>
<gene>
    <name evidence="2" type="ORF">H9789_08785</name>
</gene>
<accession>A0A9E2L8F9</accession>
<sequence length="106" mass="12734">MGNKVQTAWAFIRNHKYACVTFVFLLIIGIIDENSLLSRYHNIKQIREMKAEIRNYTEKYNYDTERLNEMNTQPDAVKRIAREQYFMKTDNEDIFVIMEDTDEEAE</sequence>
<dbReference type="InterPro" id="IPR007060">
    <property type="entry name" value="FtsL/DivIC"/>
</dbReference>
<evidence type="ECO:0000313" key="3">
    <source>
        <dbReference type="Proteomes" id="UP000823865"/>
    </source>
</evidence>
<evidence type="ECO:0000256" key="1">
    <source>
        <dbReference type="SAM" id="Phobius"/>
    </source>
</evidence>
<comment type="caution">
    <text evidence="2">The sequence shown here is derived from an EMBL/GenBank/DDBJ whole genome shotgun (WGS) entry which is preliminary data.</text>
</comment>
<name>A0A9E2L8F9_9BACT</name>
<keyword evidence="1" id="KW-1133">Transmembrane helix</keyword>
<protein>
    <submittedName>
        <fullName evidence="2">Septum formation initiator family protein</fullName>
    </submittedName>
</protein>
<reference evidence="2" key="2">
    <citation type="submission" date="2021-04" db="EMBL/GenBank/DDBJ databases">
        <authorList>
            <person name="Gilroy R."/>
        </authorList>
    </citation>
    <scope>NUCLEOTIDE SEQUENCE</scope>
    <source>
        <strain evidence="2">G3-2149</strain>
    </source>
</reference>
<keyword evidence="1" id="KW-0472">Membrane</keyword>
<dbReference type="Pfam" id="PF04977">
    <property type="entry name" value="DivIC"/>
    <property type="match status" value="1"/>
</dbReference>
<keyword evidence="1" id="KW-0812">Transmembrane</keyword>
<reference evidence="2" key="1">
    <citation type="journal article" date="2021" name="PeerJ">
        <title>Extensive microbial diversity within the chicken gut microbiome revealed by metagenomics and culture.</title>
        <authorList>
            <person name="Gilroy R."/>
            <person name="Ravi A."/>
            <person name="Getino M."/>
            <person name="Pursley I."/>
            <person name="Horton D.L."/>
            <person name="Alikhan N.F."/>
            <person name="Baker D."/>
            <person name="Gharbi K."/>
            <person name="Hall N."/>
            <person name="Watson M."/>
            <person name="Adriaenssens E.M."/>
            <person name="Foster-Nyarko E."/>
            <person name="Jarju S."/>
            <person name="Secka A."/>
            <person name="Antonio M."/>
            <person name="Oren A."/>
            <person name="Chaudhuri R.R."/>
            <person name="La Ragione R."/>
            <person name="Hildebrand F."/>
            <person name="Pallen M.J."/>
        </authorList>
    </citation>
    <scope>NUCLEOTIDE SEQUENCE</scope>
    <source>
        <strain evidence="2">G3-2149</strain>
    </source>
</reference>
<feature type="transmembrane region" description="Helical" evidence="1">
    <location>
        <begin position="15"/>
        <end position="37"/>
    </location>
</feature>
<proteinExistence type="predicted"/>
<evidence type="ECO:0000313" key="2">
    <source>
        <dbReference type="EMBL" id="MBU3853890.1"/>
    </source>
</evidence>